<comment type="caution">
    <text evidence="1">The sequence shown here is derived from an EMBL/GenBank/DDBJ whole genome shotgun (WGS) entry which is preliminary data.</text>
</comment>
<name>A0ABU4UV74_9PSEU</name>
<keyword evidence="2" id="KW-1185">Reference proteome</keyword>
<accession>A0ABU4UV74</accession>
<dbReference type="Proteomes" id="UP001285352">
    <property type="component" value="Unassembled WGS sequence"/>
</dbReference>
<gene>
    <name evidence="1" type="ORF">SK854_14555</name>
</gene>
<reference evidence="1 2" key="1">
    <citation type="submission" date="2023-11" db="EMBL/GenBank/DDBJ databases">
        <title>Lentzea sokolovensis, sp. nov., Lentzea kristufkii, sp. nov., and Lentzea miocenensis, sp. nov., rare actinobacteria from Sokolov Coal Basin, Miocene lacustrine sediment, Czech Republic.</title>
        <authorList>
            <person name="Lara A."/>
            <person name="Kotroba L."/>
            <person name="Nouioui I."/>
            <person name="Neumann-Schaal M."/>
            <person name="Mast Y."/>
            <person name="Chronakova A."/>
        </authorList>
    </citation>
    <scope>NUCLEOTIDE SEQUENCE [LARGE SCALE GENOMIC DNA]</scope>
    <source>
        <strain evidence="1 2">BCCO 10_0061</strain>
    </source>
</reference>
<sequence>MIVPDHATRETVELVWQAVLDGTLNRAAAHRWAARWVEADDPRVDDPMVWSALVRVHGFGLVWTDSARTTVRHGGAGVEVHSSSAIEEALATWRAACANRPATTT</sequence>
<organism evidence="1 2">
    <name type="scientific">Lentzea sokolovensis</name>
    <dbReference type="NCBI Taxonomy" id="3095429"/>
    <lineage>
        <taxon>Bacteria</taxon>
        <taxon>Bacillati</taxon>
        <taxon>Actinomycetota</taxon>
        <taxon>Actinomycetes</taxon>
        <taxon>Pseudonocardiales</taxon>
        <taxon>Pseudonocardiaceae</taxon>
        <taxon>Lentzea</taxon>
    </lineage>
</organism>
<dbReference type="RefSeq" id="WP_319975621.1">
    <property type="nucleotide sequence ID" value="NZ_JAXAVU010000008.1"/>
</dbReference>
<proteinExistence type="predicted"/>
<reference evidence="1 2" key="2">
    <citation type="submission" date="2023-11" db="EMBL/GenBank/DDBJ databases">
        <authorList>
            <person name="Lara A.C."/>
            <person name="Chronakova A."/>
        </authorList>
    </citation>
    <scope>NUCLEOTIDE SEQUENCE [LARGE SCALE GENOMIC DNA]</scope>
    <source>
        <strain evidence="1 2">BCCO 10_0061</strain>
    </source>
</reference>
<evidence type="ECO:0000313" key="2">
    <source>
        <dbReference type="Proteomes" id="UP001285352"/>
    </source>
</evidence>
<dbReference type="EMBL" id="JAXAVU010000008">
    <property type="protein sequence ID" value="MDX8143346.1"/>
    <property type="molecule type" value="Genomic_DNA"/>
</dbReference>
<evidence type="ECO:0000313" key="1">
    <source>
        <dbReference type="EMBL" id="MDX8143346.1"/>
    </source>
</evidence>
<protein>
    <submittedName>
        <fullName evidence="1">Uncharacterized protein</fullName>
    </submittedName>
</protein>